<name>A0A3P6S3Y4_9BILA</name>
<dbReference type="GO" id="GO:0008104">
    <property type="term" value="P:intracellular protein localization"/>
    <property type="evidence" value="ECO:0007669"/>
    <property type="project" value="TreeGrafter"/>
</dbReference>
<dbReference type="AlphaFoldDB" id="A0A3P6S3Y4"/>
<dbReference type="GO" id="GO:0030139">
    <property type="term" value="C:endocytic vesicle"/>
    <property type="evidence" value="ECO:0007669"/>
    <property type="project" value="TreeGrafter"/>
</dbReference>
<keyword evidence="2" id="KW-1185">Reference proteome</keyword>
<dbReference type="GO" id="GO:0005794">
    <property type="term" value="C:Golgi apparatus"/>
    <property type="evidence" value="ECO:0007669"/>
    <property type="project" value="TreeGrafter"/>
</dbReference>
<dbReference type="Proteomes" id="UP000271098">
    <property type="component" value="Unassembled WGS sequence"/>
</dbReference>
<dbReference type="GO" id="GO:0016020">
    <property type="term" value="C:membrane"/>
    <property type="evidence" value="ECO:0007669"/>
    <property type="project" value="TreeGrafter"/>
</dbReference>
<gene>
    <name evidence="1" type="ORF">GPUH_LOCUS8562</name>
</gene>
<evidence type="ECO:0000313" key="2">
    <source>
        <dbReference type="Proteomes" id="UP000271098"/>
    </source>
</evidence>
<dbReference type="OrthoDB" id="5860734at2759"/>
<dbReference type="GO" id="GO:0006897">
    <property type="term" value="P:endocytosis"/>
    <property type="evidence" value="ECO:0007669"/>
    <property type="project" value="TreeGrafter"/>
</dbReference>
<dbReference type="GO" id="GO:0005829">
    <property type="term" value="C:cytosol"/>
    <property type="evidence" value="ECO:0007669"/>
    <property type="project" value="GOC"/>
</dbReference>
<dbReference type="GO" id="GO:0042147">
    <property type="term" value="P:retrograde transport, endosome to Golgi"/>
    <property type="evidence" value="ECO:0007669"/>
    <property type="project" value="TreeGrafter"/>
</dbReference>
<dbReference type="PANTHER" id="PTHR21663:SF0">
    <property type="entry name" value="HEAT REPEAT-CONTAINING PROTEIN 5B"/>
    <property type="match status" value="1"/>
</dbReference>
<organism evidence="1 2">
    <name type="scientific">Gongylonema pulchrum</name>
    <dbReference type="NCBI Taxonomy" id="637853"/>
    <lineage>
        <taxon>Eukaryota</taxon>
        <taxon>Metazoa</taxon>
        <taxon>Ecdysozoa</taxon>
        <taxon>Nematoda</taxon>
        <taxon>Chromadorea</taxon>
        <taxon>Rhabditida</taxon>
        <taxon>Spirurina</taxon>
        <taxon>Spiruromorpha</taxon>
        <taxon>Spiruroidea</taxon>
        <taxon>Gongylonematidae</taxon>
        <taxon>Gongylonema</taxon>
    </lineage>
</organism>
<protein>
    <submittedName>
        <fullName evidence="1">Uncharacterized protein</fullName>
    </submittedName>
</protein>
<dbReference type="PANTHER" id="PTHR21663">
    <property type="entry name" value="HYPOTHETICAL HEAT DOMAIN-CONTAINING"/>
    <property type="match status" value="1"/>
</dbReference>
<dbReference type="InterPro" id="IPR040108">
    <property type="entry name" value="Laa1/Sip1/HEATR5"/>
</dbReference>
<sequence>MLSLVAPELSSLINCWLAALRDSALLSLPPEFKSQLPPKGGAYYTAECADVKTSQVCSLNRALRRSFLRKNLALKGDNENLGFLL</sequence>
<reference evidence="1 2" key="1">
    <citation type="submission" date="2018-11" db="EMBL/GenBank/DDBJ databases">
        <authorList>
            <consortium name="Pathogen Informatics"/>
        </authorList>
    </citation>
    <scope>NUCLEOTIDE SEQUENCE [LARGE SCALE GENOMIC DNA]</scope>
</reference>
<proteinExistence type="predicted"/>
<dbReference type="EMBL" id="UYRT01025328">
    <property type="protein sequence ID" value="VDK63523.1"/>
    <property type="molecule type" value="Genomic_DNA"/>
</dbReference>
<accession>A0A3P6S3Y4</accession>
<evidence type="ECO:0000313" key="1">
    <source>
        <dbReference type="EMBL" id="VDK63523.1"/>
    </source>
</evidence>